<feature type="domain" description="MATH" evidence="5">
    <location>
        <begin position="629"/>
        <end position="759"/>
    </location>
</feature>
<reference evidence="7" key="2">
    <citation type="submission" date="2013-12" db="EMBL/GenBank/DDBJ databases">
        <authorList>
            <person name="Yu Y."/>
            <person name="Lee S."/>
            <person name="de Baynast K."/>
            <person name="Wissotski M."/>
            <person name="Liu L."/>
            <person name="Talag J."/>
            <person name="Goicoechea J."/>
            <person name="Angelova A."/>
            <person name="Jetty R."/>
            <person name="Kudrna D."/>
            <person name="Golser W."/>
            <person name="Rivera L."/>
            <person name="Zhang J."/>
            <person name="Wing R."/>
        </authorList>
    </citation>
    <scope>NUCLEOTIDE SEQUENCE</scope>
</reference>
<dbReference type="STRING" id="77586.A0A0D9XJW5"/>
<dbReference type="GO" id="GO:0016567">
    <property type="term" value="P:protein ubiquitination"/>
    <property type="evidence" value="ECO:0007669"/>
    <property type="project" value="InterPro"/>
</dbReference>
<evidence type="ECO:0000313" key="6">
    <source>
        <dbReference type="EnsemblPlants" id="LPERR10G07690.1"/>
    </source>
</evidence>
<evidence type="ECO:0000256" key="3">
    <source>
        <dbReference type="SAM" id="MobiDB-lite"/>
    </source>
</evidence>
<feature type="domain" description="BTB" evidence="4">
    <location>
        <begin position="1413"/>
        <end position="1478"/>
    </location>
</feature>
<feature type="region of interest" description="Disordered" evidence="3">
    <location>
        <begin position="1813"/>
        <end position="1838"/>
    </location>
</feature>
<accession>A0A0D9XJW5</accession>
<feature type="compositionally biased region" description="Acidic residues" evidence="3">
    <location>
        <begin position="1827"/>
        <end position="1836"/>
    </location>
</feature>
<dbReference type="CDD" id="cd00121">
    <property type="entry name" value="MATH"/>
    <property type="match status" value="6"/>
</dbReference>
<feature type="domain" description="BTB" evidence="4">
    <location>
        <begin position="441"/>
        <end position="503"/>
    </location>
</feature>
<organism evidence="6 7">
    <name type="scientific">Leersia perrieri</name>
    <dbReference type="NCBI Taxonomy" id="77586"/>
    <lineage>
        <taxon>Eukaryota</taxon>
        <taxon>Viridiplantae</taxon>
        <taxon>Streptophyta</taxon>
        <taxon>Embryophyta</taxon>
        <taxon>Tracheophyta</taxon>
        <taxon>Spermatophyta</taxon>
        <taxon>Magnoliopsida</taxon>
        <taxon>Liliopsida</taxon>
        <taxon>Poales</taxon>
        <taxon>Poaceae</taxon>
        <taxon>BOP clade</taxon>
        <taxon>Oryzoideae</taxon>
        <taxon>Oryzeae</taxon>
        <taxon>Oryzinae</taxon>
        <taxon>Leersia</taxon>
    </lineage>
</organism>
<protein>
    <recommendedName>
        <fullName evidence="8">BTB domain-containing protein</fullName>
    </recommendedName>
</protein>
<dbReference type="Gene3D" id="1.25.40.420">
    <property type="match status" value="3"/>
</dbReference>
<evidence type="ECO:0000256" key="1">
    <source>
        <dbReference type="ARBA" id="ARBA00004906"/>
    </source>
</evidence>
<comment type="pathway">
    <text evidence="1">Protein modification; protein ubiquitination.</text>
</comment>
<feature type="domain" description="MATH" evidence="5">
    <location>
        <begin position="271"/>
        <end position="400"/>
    </location>
</feature>
<dbReference type="EnsemblPlants" id="LPERR10G07690.1">
    <property type="protein sequence ID" value="LPERR10G07690.1"/>
    <property type="gene ID" value="LPERR10G07690"/>
</dbReference>
<dbReference type="Pfam" id="PF22486">
    <property type="entry name" value="MATH_2"/>
    <property type="match status" value="6"/>
</dbReference>
<dbReference type="Pfam" id="PF00651">
    <property type="entry name" value="BTB"/>
    <property type="match status" value="6"/>
</dbReference>
<dbReference type="Proteomes" id="UP000032180">
    <property type="component" value="Chromosome 10"/>
</dbReference>
<dbReference type="Gene3D" id="3.30.710.10">
    <property type="entry name" value="Potassium Channel Kv1.1, Chain A"/>
    <property type="match status" value="6"/>
</dbReference>
<feature type="domain" description="BTB" evidence="4">
    <location>
        <begin position="87"/>
        <end position="155"/>
    </location>
</feature>
<dbReference type="PANTHER" id="PTHR26379:SF429">
    <property type="entry name" value="OS10G0428900 PROTEIN"/>
    <property type="match status" value="1"/>
</dbReference>
<dbReference type="HOGENOM" id="CLU_000486_0_0_1"/>
<dbReference type="CDD" id="cd18280">
    <property type="entry name" value="BTB_POZ_BPM_plant"/>
    <property type="match status" value="1"/>
</dbReference>
<evidence type="ECO:0008006" key="8">
    <source>
        <dbReference type="Google" id="ProtNLM"/>
    </source>
</evidence>
<proteinExistence type="inferred from homology"/>
<feature type="domain" description="BTB" evidence="4">
    <location>
        <begin position="1744"/>
        <end position="1812"/>
    </location>
</feature>
<comment type="similarity">
    <text evidence="2">Belongs to the Tdpoz family.</text>
</comment>
<dbReference type="PANTHER" id="PTHR26379">
    <property type="entry name" value="BTB/POZ AND MATH DOMAIN-CONTAINING PROTEIN 1"/>
    <property type="match status" value="1"/>
</dbReference>
<evidence type="ECO:0000256" key="2">
    <source>
        <dbReference type="ARBA" id="ARBA00010846"/>
    </source>
</evidence>
<feature type="domain" description="MATH" evidence="5">
    <location>
        <begin position="1"/>
        <end position="61"/>
    </location>
</feature>
<dbReference type="InterPro" id="IPR011333">
    <property type="entry name" value="SKP1/BTB/POZ_sf"/>
</dbReference>
<feature type="domain" description="BTB" evidence="4">
    <location>
        <begin position="1160"/>
        <end position="1228"/>
    </location>
</feature>
<dbReference type="SMART" id="SM00225">
    <property type="entry name" value="BTB"/>
    <property type="match status" value="6"/>
</dbReference>
<dbReference type="InterPro" id="IPR000210">
    <property type="entry name" value="BTB/POZ_dom"/>
</dbReference>
<dbReference type="SUPFAM" id="SSF49599">
    <property type="entry name" value="TRAF domain-like"/>
    <property type="match status" value="6"/>
</dbReference>
<dbReference type="eggNOG" id="KOG1987">
    <property type="taxonomic scope" value="Eukaryota"/>
</dbReference>
<dbReference type="Pfam" id="PF24570">
    <property type="entry name" value="BACK_BPM_SPOP"/>
    <property type="match status" value="5"/>
</dbReference>
<sequence length="1900" mass="213603">MAHYEFSFIDQVEKQESAHICSETFEFTDGQSWGYPVYTEREELEKSKHLKDDCFTIRCDVIVKEGSNTTGGTGSSDVASPFVVDGADVTFEVSGEKFFAHRCMLAARSTMFKAELFGPMKEGTLKNAIQIMDMEPEIFKALLSFIYSDSPPVMEEDEDVDMMWQHLLVAADWYNLQRLKLICEEKFCGYIGGSKVTTILTLAEQHHCHGLKEACLEFLSSPTNLELGRSGDDFENLATTCPSVVKKLVAKLALLRLSSSWSAISAGDTSGGYYLLVVEGYSRSKDAFPKGTCVRSRPFIVGGYRWVIRYFPNGDHLNAGSSSLYVGLDKDVAQTVKAKYEISFINEVEKKEPARVGAKEKYNFSTNFGSSYGYPNFIKKEALEISEHLKNDSFTIRCDIIVVQDDGNTVQTTAAAAPFPAVSPSDMPCPGISPISSWEGTDVTFDVGGETFAAHRCVLAARSTVFKVELFGPMKEGTTTNVIKIRDMEPHAFKAMLWFIYSDSSPEMGQDEDEDDDEEDVLWQHLLVAADRYNLPRLKQICQEKLCGYTGPRTATTIVALADRHNCRGLREACLEFLISPANLEEVMEGNGFDDLVTSCPSVVKELFCQACVAQRPRSASAIVADTVTCYHLLKIDGYSITKAVYPNGEYFVSRPFTAAGYSWNIRYYPNGHTSNSADYISFFLYLNQDDANEVKAQHRFSLYNEDDDDEPEPPSLTSSHVKSFFSNSGWGPNKFMTRKELEKSEHLKNDSFTVRCDIIVTNVRSEDTPSKKISVAVPPSDLHQNLGISSLRRRALMWCLRLMEGATTDVICIDDIEAQVFKDMLSFVYTNSLPEMKEEEDVMCQHLLVAADRYGMGRLKLLCEDKLCKYIDVGTVVSVLILAEQHNCEGLKMACFEFLSTPTNLKAAMANTGFVHLTRSCPSLMTELIAMLYWRMMAWRKLGEPARLFSWMSLRSLLCSDRSAMASTAGGGQQSRSASTIVADAASGYHVLKIDGYSRTKGMPTGEFLKSCAFTVGGHRWRIHYYPNGQKSDYADFISLFLHLDDKEVTKEVKAQNKFRLLEEEFDDKPPPSLAAEKVHVFRKSGWGEYEFIKREVLEKSENLKNDSFTVRCDIIVTTEFRSEVTPEAINPRKANFVSVPPSDLHLHLRDLLYAEKGVDLVFEAGGETFAAHRCVLAARSPVFSAELFGSMKESDATGVIRIDDMEAEVFRALLHFMYTDSLSEMKKKDEDVMCQHLLVAADRYDMERLKLMCEDKLCKCIGVGSVANILTLAEQHHCEGLKKACFEFLSCPANVCSSPSKGAAESVHGYHLFVINRYSHTKEIILTGSFIKSAPFMVGGHNWQIQYCPNGINSIDSDYVSFDLVHCYRICCEHDDGNDGRITVKAVKAKFVFSFADQTGPANPTCTKLGADVTFEVGGKTSVAHRFVLTTRSKVFEEELFGSMEDAKAASVVHMDADVFGGLLHFIYTDEMPVKKYYGDEEAKMNIDDDDWATQSDEQKGNDDIVAWLQQLVVAADRYNLPRLKLMCEDELYWFICGQTVENMLILAERHHCRVLKDDCLEFLGSYDNLQWMMGSDGYGLDHVIENFPSITKELIRKTATEATLRHIEYCPNGNESIDSDYVSLHLVLDYDEEDDNSVEPLMVKFDFSFADDHQVARHEPARVRATKACKFSANCYYSWCEQRSIRRETLEQPRYLVDDCFTVRCDIIVLTGRAGASVDGTVSLLGAVESFGRLLGSNVGVDVTFEVDGEMFTAHRYVLASRSTGFEAELFGPMKEGMASSVLRIQGMDVEVFSGLLRFIYTDVLPCKQDHGDEEQTPDNYTTESEEEKEDEEKVMVPGGYGLDDVIENFPSIMKDLVRKIAIYPHGRLIVHITRVVVVYSPQLRRRCHYRERIPQT</sequence>
<dbReference type="SMART" id="SM00061">
    <property type="entry name" value="MATH"/>
    <property type="match status" value="3"/>
</dbReference>
<dbReference type="PROSITE" id="PS50144">
    <property type="entry name" value="MATH"/>
    <property type="match status" value="4"/>
</dbReference>
<dbReference type="Gene3D" id="6.10.250.3030">
    <property type="match status" value="1"/>
</dbReference>
<evidence type="ECO:0000259" key="4">
    <source>
        <dbReference type="PROSITE" id="PS50097"/>
    </source>
</evidence>
<dbReference type="Gramene" id="LPERR10G07690.1">
    <property type="protein sequence ID" value="LPERR10G07690.1"/>
    <property type="gene ID" value="LPERR10G07690"/>
</dbReference>
<name>A0A0D9XJW5_9ORYZ</name>
<reference evidence="6" key="3">
    <citation type="submission" date="2015-04" db="UniProtKB">
        <authorList>
            <consortium name="EnsemblPlants"/>
        </authorList>
    </citation>
    <scope>IDENTIFICATION</scope>
</reference>
<feature type="domain" description="MATH" evidence="5">
    <location>
        <begin position="988"/>
        <end position="1116"/>
    </location>
</feature>
<dbReference type="PROSITE" id="PS50097">
    <property type="entry name" value="BTB"/>
    <property type="match status" value="5"/>
</dbReference>
<dbReference type="InterPro" id="IPR056423">
    <property type="entry name" value="BACK_BPM_SPOP"/>
</dbReference>
<dbReference type="InterPro" id="IPR002083">
    <property type="entry name" value="MATH/TRAF_dom"/>
</dbReference>
<evidence type="ECO:0000313" key="7">
    <source>
        <dbReference type="Proteomes" id="UP000032180"/>
    </source>
</evidence>
<dbReference type="Gene3D" id="2.60.210.10">
    <property type="entry name" value="Apoptosis, Tumor Necrosis Factor Receptor Associated Protein 2, Chain A"/>
    <property type="match status" value="6"/>
</dbReference>
<evidence type="ECO:0000259" key="5">
    <source>
        <dbReference type="PROSITE" id="PS50144"/>
    </source>
</evidence>
<keyword evidence="7" id="KW-1185">Reference proteome</keyword>
<reference evidence="6 7" key="1">
    <citation type="submission" date="2012-08" db="EMBL/GenBank/DDBJ databases">
        <title>Oryza genome evolution.</title>
        <authorList>
            <person name="Wing R.A."/>
        </authorList>
    </citation>
    <scope>NUCLEOTIDE SEQUENCE</scope>
</reference>
<dbReference type="SUPFAM" id="SSF54695">
    <property type="entry name" value="POZ domain"/>
    <property type="match status" value="6"/>
</dbReference>
<dbReference type="InterPro" id="IPR045005">
    <property type="entry name" value="BPM1-6"/>
</dbReference>
<dbReference type="InterPro" id="IPR008974">
    <property type="entry name" value="TRAF-like"/>
</dbReference>